<sequence length="108" mass="12503">MQNSYTSFFTIQSNGINEMSYEDPACVALIHIADFRDPVWWAAITKVISKSENENSIVKPTLEQKREIYKRICAHKMLDSMNGIFTSEFDFIEVSINDIDYKKSILDL</sequence>
<dbReference type="EMBL" id="BMHY01000011">
    <property type="protein sequence ID" value="GGG82773.1"/>
    <property type="molecule type" value="Genomic_DNA"/>
</dbReference>
<evidence type="ECO:0000313" key="2">
    <source>
        <dbReference type="Proteomes" id="UP000600247"/>
    </source>
</evidence>
<reference evidence="1 2" key="1">
    <citation type="journal article" date="2014" name="Int. J. Syst. Evol. Microbiol.">
        <title>Complete genome sequence of Corynebacterium casei LMG S-19264T (=DSM 44701T), isolated from a smear-ripened cheese.</title>
        <authorList>
            <consortium name="US DOE Joint Genome Institute (JGI-PGF)"/>
            <person name="Walter F."/>
            <person name="Albersmeier A."/>
            <person name="Kalinowski J."/>
            <person name="Ruckert C."/>
        </authorList>
    </citation>
    <scope>NUCLEOTIDE SEQUENCE [LARGE SCALE GENOMIC DNA]</scope>
    <source>
        <strain evidence="1 2">CGMCC 1.15286</strain>
    </source>
</reference>
<keyword evidence="2" id="KW-1185">Reference proteome</keyword>
<dbReference type="AlphaFoldDB" id="A0A917M6W6"/>
<gene>
    <name evidence="1" type="ORF">GCM10010918_45320</name>
</gene>
<comment type="caution">
    <text evidence="1">The sequence shown here is derived from an EMBL/GenBank/DDBJ whole genome shotgun (WGS) entry which is preliminary data.</text>
</comment>
<proteinExistence type="predicted"/>
<dbReference type="Proteomes" id="UP000600247">
    <property type="component" value="Unassembled WGS sequence"/>
</dbReference>
<organism evidence="1 2">
    <name type="scientific">Paenibacillus radicis</name>
    <name type="common">ex Gao et al. 2016</name>
    <dbReference type="NCBI Taxonomy" id="1737354"/>
    <lineage>
        <taxon>Bacteria</taxon>
        <taxon>Bacillati</taxon>
        <taxon>Bacillota</taxon>
        <taxon>Bacilli</taxon>
        <taxon>Bacillales</taxon>
        <taxon>Paenibacillaceae</taxon>
        <taxon>Paenibacillus</taxon>
    </lineage>
</organism>
<evidence type="ECO:0000313" key="1">
    <source>
        <dbReference type="EMBL" id="GGG82773.1"/>
    </source>
</evidence>
<name>A0A917M6W6_9BACL</name>
<protein>
    <submittedName>
        <fullName evidence="1">Uncharacterized protein</fullName>
    </submittedName>
</protein>
<accession>A0A917M6W6</accession>